<dbReference type="STRING" id="161896.UL81_00835"/>
<feature type="compositionally biased region" description="Basic residues" evidence="1">
    <location>
        <begin position="355"/>
        <end position="377"/>
    </location>
</feature>
<protein>
    <submittedName>
        <fullName evidence="2">Uncharacterized protein</fullName>
    </submittedName>
</protein>
<dbReference type="GO" id="GO:0003676">
    <property type="term" value="F:nucleic acid binding"/>
    <property type="evidence" value="ECO:0007669"/>
    <property type="project" value="InterPro"/>
</dbReference>
<dbReference type="HOGENOM" id="CLU_029910_0_0_11"/>
<reference evidence="2 3" key="1">
    <citation type="journal article" date="2015" name="Genome Announc.">
        <title>Complete Genome Sequence of Corynebacterium camporealensis DSM 44610, Isolated from the Milk of a Manchega Sheep with Subclinical Mastitis.</title>
        <authorList>
            <person name="Ruckert C."/>
            <person name="Albersmeier A."/>
            <person name="Winkler A."/>
            <person name="Tauch A."/>
        </authorList>
    </citation>
    <scope>NUCLEOTIDE SEQUENCE [LARGE SCALE GENOMIC DNA]</scope>
    <source>
        <strain evidence="2 3">DSM 44610</strain>
    </source>
</reference>
<feature type="region of interest" description="Disordered" evidence="1">
    <location>
        <begin position="331"/>
        <end position="386"/>
    </location>
</feature>
<dbReference type="SUPFAM" id="SSF53098">
    <property type="entry name" value="Ribonuclease H-like"/>
    <property type="match status" value="1"/>
</dbReference>
<evidence type="ECO:0000256" key="1">
    <source>
        <dbReference type="SAM" id="MobiDB-lite"/>
    </source>
</evidence>
<dbReference type="InterPro" id="IPR036397">
    <property type="entry name" value="RNaseH_sf"/>
</dbReference>
<dbReference type="OrthoDB" id="190275at2"/>
<dbReference type="PATRIC" id="fig|161896.4.peg.162"/>
<dbReference type="Proteomes" id="UP000033566">
    <property type="component" value="Chromosome"/>
</dbReference>
<name>A0A0F6T9I3_9CORY</name>
<gene>
    <name evidence="2" type="ORF">UL81_00835</name>
</gene>
<proteinExistence type="predicted"/>
<feature type="compositionally biased region" description="Basic residues" evidence="1">
    <location>
        <begin position="115"/>
        <end position="133"/>
    </location>
</feature>
<feature type="region of interest" description="Disordered" evidence="1">
    <location>
        <begin position="113"/>
        <end position="136"/>
    </location>
</feature>
<feature type="region of interest" description="Disordered" evidence="1">
    <location>
        <begin position="171"/>
        <end position="192"/>
    </location>
</feature>
<accession>A0A0F6T9I3</accession>
<feature type="compositionally biased region" description="Basic and acidic residues" evidence="1">
    <location>
        <begin position="178"/>
        <end position="192"/>
    </location>
</feature>
<feature type="compositionally biased region" description="Basic and acidic residues" evidence="1">
    <location>
        <begin position="331"/>
        <end position="342"/>
    </location>
</feature>
<dbReference type="CDD" id="cd06127">
    <property type="entry name" value="DEDDh"/>
    <property type="match status" value="1"/>
</dbReference>
<dbReference type="KEGG" id="ccj:UL81_00835"/>
<dbReference type="InterPro" id="IPR012337">
    <property type="entry name" value="RNaseH-like_sf"/>
</dbReference>
<dbReference type="Gene3D" id="3.30.420.10">
    <property type="entry name" value="Ribonuclease H-like superfamily/Ribonuclease H"/>
    <property type="match status" value="1"/>
</dbReference>
<dbReference type="EMBL" id="CP011311">
    <property type="protein sequence ID" value="AKE38154.1"/>
    <property type="molecule type" value="Genomic_DNA"/>
</dbReference>
<organism evidence="2 3">
    <name type="scientific">Corynebacterium camporealensis</name>
    <dbReference type="NCBI Taxonomy" id="161896"/>
    <lineage>
        <taxon>Bacteria</taxon>
        <taxon>Bacillati</taxon>
        <taxon>Actinomycetota</taxon>
        <taxon>Actinomycetes</taxon>
        <taxon>Mycobacteriales</taxon>
        <taxon>Corynebacteriaceae</taxon>
        <taxon>Corynebacterium</taxon>
    </lineage>
</organism>
<keyword evidence="3" id="KW-1185">Reference proteome</keyword>
<dbReference type="AlphaFoldDB" id="A0A0F6T9I3"/>
<evidence type="ECO:0000313" key="2">
    <source>
        <dbReference type="EMBL" id="AKE38154.1"/>
    </source>
</evidence>
<sequence length="386" mass="42482">MSTPEFPYVALTVLTTGIHPATGRIVAIDAVAFNDAGELGDDFHAVLNPDSDPGPRHQHGLTPEEISGGQSFSRILKPLDRFLDGRELIVHDTPYTWGFIVSEARRAMIAAARQNRARNRNRNRGGRRRRQKVGHVPTPSRIIDTLATTYRQGLRSNDIRLAAVAQANGVNAPSPKANLERAQRSERETSRESTELLITLARAQKAAGVVSSYVPDDLRADRFGLQRSHVRVDAAEAPRQHHNPGAYRPGKELRRGMEIVVAPEIEADPDEIIAALTKAELNYKEKLSRETSLVVCNATTDLVGKPMHAQRKDIPLMADQAFLNALERIEGPIDPPAEDKPKGPPQRGQSGKPRPNQKKSGSGRRRRRRGGRGRRKSGGAGKKNTD</sequence>
<dbReference type="RefSeq" id="WP_046453140.1">
    <property type="nucleotide sequence ID" value="NZ_CP011311.1"/>
</dbReference>
<evidence type="ECO:0000313" key="3">
    <source>
        <dbReference type="Proteomes" id="UP000033566"/>
    </source>
</evidence>